<name>F2UCZ7_SALR5</name>
<dbReference type="PANTHER" id="PTHR31854:SF2">
    <property type="entry name" value="TUBULIN POLYGLUTAMYLASE COMPLEX SUBUNIT 2"/>
    <property type="match status" value="1"/>
</dbReference>
<dbReference type="STRING" id="946362.F2UCZ7"/>
<feature type="region of interest" description="Disordered" evidence="1">
    <location>
        <begin position="451"/>
        <end position="509"/>
    </location>
</feature>
<feature type="compositionally biased region" description="Low complexity" evidence="1">
    <location>
        <begin position="489"/>
        <end position="509"/>
    </location>
</feature>
<dbReference type="Proteomes" id="UP000007799">
    <property type="component" value="Unassembled WGS sequence"/>
</dbReference>
<dbReference type="GeneID" id="16073320"/>
<dbReference type="AlphaFoldDB" id="F2UCZ7"/>
<dbReference type="InterPro" id="IPR039231">
    <property type="entry name" value="TPGS2"/>
</dbReference>
<protein>
    <recommendedName>
        <fullName evidence="2">Knr4/Smi1-like domain-containing protein</fullName>
    </recommendedName>
</protein>
<feature type="region of interest" description="Disordered" evidence="1">
    <location>
        <begin position="242"/>
        <end position="428"/>
    </location>
</feature>
<evidence type="ECO:0000313" key="3">
    <source>
        <dbReference type="EMBL" id="EGD74492.1"/>
    </source>
</evidence>
<feature type="compositionally biased region" description="Polar residues" evidence="1">
    <location>
        <begin position="345"/>
        <end position="359"/>
    </location>
</feature>
<proteinExistence type="predicted"/>
<feature type="compositionally biased region" description="Basic residues" evidence="1">
    <location>
        <begin position="375"/>
        <end position="392"/>
    </location>
</feature>
<dbReference type="InterPro" id="IPR018958">
    <property type="entry name" value="Knr4/Smi1-like_dom"/>
</dbReference>
<dbReference type="EMBL" id="GL832969">
    <property type="protein sequence ID" value="EGD74492.1"/>
    <property type="molecule type" value="Genomic_DNA"/>
</dbReference>
<dbReference type="Pfam" id="PF09346">
    <property type="entry name" value="SMI1_KNR4"/>
    <property type="match status" value="1"/>
</dbReference>
<feature type="compositionally biased region" description="Basic residues" evidence="1">
    <location>
        <begin position="292"/>
        <end position="305"/>
    </location>
</feature>
<dbReference type="PANTHER" id="PTHR31854">
    <property type="entry name" value="TUBULIN POLYGLUTAMYLASE COMPLEX SUBUNIT 2"/>
    <property type="match status" value="1"/>
</dbReference>
<dbReference type="eggNOG" id="ENOG502R21Z">
    <property type="taxonomic scope" value="Eukaryota"/>
</dbReference>
<evidence type="ECO:0000313" key="4">
    <source>
        <dbReference type="Proteomes" id="UP000007799"/>
    </source>
</evidence>
<dbReference type="OrthoDB" id="10249691at2759"/>
<dbReference type="KEGG" id="sre:PTSG_05856"/>
<evidence type="ECO:0000259" key="2">
    <source>
        <dbReference type="Pfam" id="PF09346"/>
    </source>
</evidence>
<keyword evidence="4" id="KW-1185">Reference proteome</keyword>
<dbReference type="RefSeq" id="XP_004992749.1">
    <property type="nucleotide sequence ID" value="XM_004992692.1"/>
</dbReference>
<feature type="compositionally biased region" description="Polar residues" evidence="1">
    <location>
        <begin position="264"/>
        <end position="288"/>
    </location>
</feature>
<feature type="compositionally biased region" description="Gly residues" evidence="1">
    <location>
        <begin position="247"/>
        <end position="258"/>
    </location>
</feature>
<gene>
    <name evidence="3" type="ORF">PTSG_05856</name>
</gene>
<sequence length="509" mass="54688">MTTTMTTPPPREAPAQARALFDRFTMGMVQTLEECEHVVDIRSKPAVPCTSSQIATWESTHTHRLPTDVKDFYLSSNGLQIAWTVLFGQQILPLGWLHINALGDLKPVSATSSSATSMAGTSKARASKLPEGVEEFLKSTSVADDTLTIKRRRHMPFRAFALSPCGTHATVCLTFTHPSPSIWLLDRSKTWHMIARTFTEYYRLMTLYLGLPEWQYALTTLGPLPDTRRWLHAFVPPHVLRDNAHESGGGSGGGGGNQHGSTRDGASNGSAWTVAGSTDRSVSPQGTGTDHHHQHHQHHQQHHQRQQNVVGSSTWPNRHGSDGDGDGGTTVADGTVGARSRRTRAQSALPTSARSQLRGESSGRYDAAGNGAVASRHRLKSAAPGRSRRASRDHRDAGAVSTTTHATKFTSGGSSGGGANMGATAAAAAHTRRAMSKLDLETVMRRVRNTVVSPSKGDGGGGGEQQHQHQQQQQQQVRSSQARPPRPLSGATTPGTTRTTSRTSATSKQ</sequence>
<feature type="domain" description="Knr4/Smi1-like" evidence="2">
    <location>
        <begin position="48"/>
        <end position="202"/>
    </location>
</feature>
<dbReference type="InterPro" id="IPR037883">
    <property type="entry name" value="Knr4/Smi1-like_sf"/>
</dbReference>
<evidence type="ECO:0000256" key="1">
    <source>
        <dbReference type="SAM" id="MobiDB-lite"/>
    </source>
</evidence>
<dbReference type="SUPFAM" id="SSF160631">
    <property type="entry name" value="SMI1/KNR4-like"/>
    <property type="match status" value="1"/>
</dbReference>
<feature type="compositionally biased region" description="Low complexity" evidence="1">
    <location>
        <begin position="329"/>
        <end position="338"/>
    </location>
</feature>
<dbReference type="InParanoid" id="F2UCZ7"/>
<reference evidence="3" key="1">
    <citation type="submission" date="2009-08" db="EMBL/GenBank/DDBJ databases">
        <title>Annotation of Salpingoeca rosetta.</title>
        <authorList>
            <consortium name="The Broad Institute Genome Sequencing Platform"/>
            <person name="Russ C."/>
            <person name="Cuomo C."/>
            <person name="Burger G."/>
            <person name="Gray M.W."/>
            <person name="Holland P.W.H."/>
            <person name="King N."/>
            <person name="Lang F.B.F."/>
            <person name="Roger A.J."/>
            <person name="Ruiz-Trillo I."/>
            <person name="Young S.K."/>
            <person name="Zeng Q."/>
            <person name="Gargeya S."/>
            <person name="Alvarado L."/>
            <person name="Berlin A."/>
            <person name="Chapman S.B."/>
            <person name="Chen Z."/>
            <person name="Freedman E."/>
            <person name="Gellesch M."/>
            <person name="Goldberg J."/>
            <person name="Griggs A."/>
            <person name="Gujja S."/>
            <person name="Heilman E."/>
            <person name="Heiman D."/>
            <person name="Howarth C."/>
            <person name="Mehta T."/>
            <person name="Neiman D."/>
            <person name="Pearson M."/>
            <person name="Roberts A."/>
            <person name="Saif S."/>
            <person name="Shea T."/>
            <person name="Shenoy N."/>
            <person name="Sisk P."/>
            <person name="Stolte C."/>
            <person name="Sykes S."/>
            <person name="White J."/>
            <person name="Yandava C."/>
            <person name="Haas B."/>
            <person name="Nusbaum C."/>
            <person name="Birren B."/>
        </authorList>
    </citation>
    <scope>NUCLEOTIDE SEQUENCE [LARGE SCALE GENOMIC DNA]</scope>
    <source>
        <strain evidence="3">ATCC 50818</strain>
    </source>
</reference>
<accession>F2UCZ7</accession>
<organism evidence="4">
    <name type="scientific">Salpingoeca rosetta (strain ATCC 50818 / BSB-021)</name>
    <dbReference type="NCBI Taxonomy" id="946362"/>
    <lineage>
        <taxon>Eukaryota</taxon>
        <taxon>Choanoflagellata</taxon>
        <taxon>Craspedida</taxon>
        <taxon>Salpingoecidae</taxon>
        <taxon>Salpingoeca</taxon>
    </lineage>
</organism>